<proteinExistence type="predicted"/>
<keyword evidence="2" id="KW-1185">Reference proteome</keyword>
<accession>A0ABR4VJ81</accession>
<dbReference type="EMBL" id="JQOF01000037">
    <property type="protein sequence ID" value="KGA39381.1"/>
    <property type="molecule type" value="Genomic_DNA"/>
</dbReference>
<sequence>MAMALTGPARNKLCSELNIPALMLLQLEGLYLTWSYNVHALESRFKGEWQQLVLLILRSFRLLGMTGVL</sequence>
<reference evidence="1 2" key="1">
    <citation type="submission" date="2014-08" db="EMBL/GenBank/DDBJ databases">
        <title>Genome sequences of NCPPB Pectobacterium isolates.</title>
        <authorList>
            <person name="Glover R.H."/>
            <person name="Sapp M."/>
            <person name="Elphinstone J."/>
        </authorList>
    </citation>
    <scope>NUCLEOTIDE SEQUENCE [LARGE SCALE GENOMIC DNA]</scope>
    <source>
        <strain evidence="1 2">NCPPB3841</strain>
    </source>
</reference>
<name>A0ABR4VJ81_9GAMM</name>
<protein>
    <submittedName>
        <fullName evidence="1">Uncharacterized protein</fullName>
    </submittedName>
</protein>
<evidence type="ECO:0000313" key="1">
    <source>
        <dbReference type="EMBL" id="KGA39381.1"/>
    </source>
</evidence>
<evidence type="ECO:0000313" key="2">
    <source>
        <dbReference type="Proteomes" id="UP000029447"/>
    </source>
</evidence>
<comment type="caution">
    <text evidence="1">The sequence shown here is derived from an EMBL/GenBank/DDBJ whole genome shotgun (WGS) entry which is preliminary data.</text>
</comment>
<dbReference type="Proteomes" id="UP000029447">
    <property type="component" value="Unassembled WGS sequence"/>
</dbReference>
<organism evidence="1 2">
    <name type="scientific">Pectobacterium odoriferum</name>
    <dbReference type="NCBI Taxonomy" id="78398"/>
    <lineage>
        <taxon>Bacteria</taxon>
        <taxon>Pseudomonadati</taxon>
        <taxon>Pseudomonadota</taxon>
        <taxon>Gammaproteobacteria</taxon>
        <taxon>Enterobacterales</taxon>
        <taxon>Pectobacteriaceae</taxon>
        <taxon>Pectobacterium</taxon>
    </lineage>
</organism>
<gene>
    <name evidence="1" type="ORF">KU75_22770</name>
</gene>